<dbReference type="InterPro" id="IPR036390">
    <property type="entry name" value="WH_DNA-bd_sf"/>
</dbReference>
<evidence type="ECO:0000313" key="6">
    <source>
        <dbReference type="EMBL" id="TWJ33604.1"/>
    </source>
</evidence>
<sequence>MSTKSEAIAGIVDNLQRIIQVVNEQSKISERETGLTGPQQWAIKAIAEAEPVMVSELARRMHLHPATIGGILDRLETRGLITRTRSLEDRRVVHVDLTSQGKLYETNSPEVVHRLLKARLEDLYQEEIDRIALALKGLAKILGASENNTKPINPLDDNVRRRATDDGSDS</sequence>
<protein>
    <submittedName>
        <fullName evidence="6">DNA-binding MarR family transcriptional regulator</fullName>
    </submittedName>
</protein>
<comment type="caution">
    <text evidence="6">The sequence shown here is derived from an EMBL/GenBank/DDBJ whole genome shotgun (WGS) entry which is preliminary data.</text>
</comment>
<keyword evidence="7" id="KW-1185">Reference proteome</keyword>
<gene>
    <name evidence="6" type="ORF">JN12_00282</name>
</gene>
<dbReference type="SUPFAM" id="SSF46785">
    <property type="entry name" value="Winged helix' DNA-binding domain"/>
    <property type="match status" value="1"/>
</dbReference>
<feature type="compositionally biased region" description="Basic and acidic residues" evidence="4">
    <location>
        <begin position="157"/>
        <end position="170"/>
    </location>
</feature>
<dbReference type="PANTHER" id="PTHR42756">
    <property type="entry name" value="TRANSCRIPTIONAL REGULATOR, MARR"/>
    <property type="match status" value="1"/>
</dbReference>
<dbReference type="Pfam" id="PF01047">
    <property type="entry name" value="MarR"/>
    <property type="match status" value="1"/>
</dbReference>
<dbReference type="PRINTS" id="PR00598">
    <property type="entry name" value="HTHMARR"/>
</dbReference>
<dbReference type="PROSITE" id="PS50995">
    <property type="entry name" value="HTH_MARR_2"/>
    <property type="match status" value="1"/>
</dbReference>
<dbReference type="PROSITE" id="PS01117">
    <property type="entry name" value="HTH_MARR_1"/>
    <property type="match status" value="1"/>
</dbReference>
<dbReference type="EMBL" id="VLLN01000001">
    <property type="protein sequence ID" value="TWJ33604.1"/>
    <property type="molecule type" value="Genomic_DNA"/>
</dbReference>
<proteinExistence type="predicted"/>
<keyword evidence="2 6" id="KW-0238">DNA-binding</keyword>
<dbReference type="AlphaFoldDB" id="A0A562WSM9"/>
<dbReference type="SMART" id="SM00347">
    <property type="entry name" value="HTH_MARR"/>
    <property type="match status" value="1"/>
</dbReference>
<dbReference type="Gene3D" id="1.10.10.10">
    <property type="entry name" value="Winged helix-like DNA-binding domain superfamily/Winged helix DNA-binding domain"/>
    <property type="match status" value="1"/>
</dbReference>
<feature type="region of interest" description="Disordered" evidence="4">
    <location>
        <begin position="146"/>
        <end position="170"/>
    </location>
</feature>
<dbReference type="Proteomes" id="UP000319449">
    <property type="component" value="Unassembled WGS sequence"/>
</dbReference>
<feature type="domain" description="HTH marR-type" evidence="5">
    <location>
        <begin position="1"/>
        <end position="140"/>
    </location>
</feature>
<dbReference type="OrthoDB" id="195851at2"/>
<accession>A0A562WSM9</accession>
<evidence type="ECO:0000256" key="1">
    <source>
        <dbReference type="ARBA" id="ARBA00023015"/>
    </source>
</evidence>
<dbReference type="GO" id="GO:0003700">
    <property type="term" value="F:DNA-binding transcription factor activity"/>
    <property type="evidence" value="ECO:0007669"/>
    <property type="project" value="InterPro"/>
</dbReference>
<keyword evidence="3" id="KW-0804">Transcription</keyword>
<evidence type="ECO:0000256" key="2">
    <source>
        <dbReference type="ARBA" id="ARBA00023125"/>
    </source>
</evidence>
<dbReference type="InterPro" id="IPR023187">
    <property type="entry name" value="Tscrpt_reg_MarR-type_CS"/>
</dbReference>
<evidence type="ECO:0000313" key="7">
    <source>
        <dbReference type="Proteomes" id="UP000319449"/>
    </source>
</evidence>
<dbReference type="GO" id="GO:0003677">
    <property type="term" value="F:DNA binding"/>
    <property type="evidence" value="ECO:0007669"/>
    <property type="project" value="UniProtKB-KW"/>
</dbReference>
<name>A0A562WSM9_9BACT</name>
<keyword evidence="1" id="KW-0805">Transcription regulation</keyword>
<organism evidence="6 7">
    <name type="scientific">Geobacter argillaceus</name>
    <dbReference type="NCBI Taxonomy" id="345631"/>
    <lineage>
        <taxon>Bacteria</taxon>
        <taxon>Pseudomonadati</taxon>
        <taxon>Thermodesulfobacteriota</taxon>
        <taxon>Desulfuromonadia</taxon>
        <taxon>Geobacterales</taxon>
        <taxon>Geobacteraceae</taxon>
        <taxon>Geobacter</taxon>
    </lineage>
</organism>
<reference evidence="6 7" key="1">
    <citation type="submission" date="2019-07" db="EMBL/GenBank/DDBJ databases">
        <title>Genomic Encyclopedia of Archaeal and Bacterial Type Strains, Phase II (KMG-II): from individual species to whole genera.</title>
        <authorList>
            <person name="Goeker M."/>
        </authorList>
    </citation>
    <scope>NUCLEOTIDE SEQUENCE [LARGE SCALE GENOMIC DNA]</scope>
    <source>
        <strain evidence="6 7">ATCC BAA-1139</strain>
    </source>
</reference>
<dbReference type="InterPro" id="IPR000835">
    <property type="entry name" value="HTH_MarR-typ"/>
</dbReference>
<dbReference type="PANTHER" id="PTHR42756:SF1">
    <property type="entry name" value="TRANSCRIPTIONAL REPRESSOR OF EMRAB OPERON"/>
    <property type="match status" value="1"/>
</dbReference>
<evidence type="ECO:0000256" key="3">
    <source>
        <dbReference type="ARBA" id="ARBA00023163"/>
    </source>
</evidence>
<evidence type="ECO:0000256" key="4">
    <source>
        <dbReference type="SAM" id="MobiDB-lite"/>
    </source>
</evidence>
<dbReference type="InterPro" id="IPR036388">
    <property type="entry name" value="WH-like_DNA-bd_sf"/>
</dbReference>
<dbReference type="RefSeq" id="WP_145017314.1">
    <property type="nucleotide sequence ID" value="NZ_VLLN01000001.1"/>
</dbReference>
<evidence type="ECO:0000259" key="5">
    <source>
        <dbReference type="PROSITE" id="PS50995"/>
    </source>
</evidence>